<dbReference type="EMBL" id="JAOH01000002">
    <property type="protein sequence ID" value="EUA63043.1"/>
    <property type="molecule type" value="Genomic_DNA"/>
</dbReference>
<evidence type="ECO:0000313" key="2">
    <source>
        <dbReference type="EMBL" id="EUA63043.1"/>
    </source>
</evidence>
<dbReference type="Proteomes" id="UP000021210">
    <property type="component" value="Unassembled WGS sequence"/>
</dbReference>
<evidence type="ECO:0000313" key="3">
    <source>
        <dbReference type="Proteomes" id="UP000021210"/>
    </source>
</evidence>
<name>A0A829QKT2_9MYCO</name>
<organism evidence="2 3">
    <name type="scientific">Mycobacteroides abscessus 1948</name>
    <dbReference type="NCBI Taxonomy" id="1299323"/>
    <lineage>
        <taxon>Bacteria</taxon>
        <taxon>Bacillati</taxon>
        <taxon>Actinomycetota</taxon>
        <taxon>Actinomycetes</taxon>
        <taxon>Mycobacteriales</taxon>
        <taxon>Mycobacteriaceae</taxon>
        <taxon>Mycobacteroides</taxon>
        <taxon>Mycobacteroides abscessus</taxon>
    </lineage>
</organism>
<accession>A0A829QKT2</accession>
<dbReference type="AlphaFoldDB" id="A0A829QKT2"/>
<evidence type="ECO:0000256" key="1">
    <source>
        <dbReference type="SAM" id="MobiDB-lite"/>
    </source>
</evidence>
<protein>
    <submittedName>
        <fullName evidence="2">Uncharacterized protein</fullName>
    </submittedName>
</protein>
<feature type="region of interest" description="Disordered" evidence="1">
    <location>
        <begin position="144"/>
        <end position="168"/>
    </location>
</feature>
<sequence>MWPTSGYLIEKEGQILMAIKKGYRFPVAHREVFPKGLMLLGPIGPDMEFERPNVQRTDPETGLLQWRGSMTDPDEDKAKRASFDVTFLAAVQPVPSTPELVAGSGIRMIELEGLTAEPRRMGQGEYTYVGYVYRATGIAGDVNSTAAGQKSAPAPTAGQRAESGKAGA</sequence>
<proteinExistence type="predicted"/>
<comment type="caution">
    <text evidence="2">The sequence shown here is derived from an EMBL/GenBank/DDBJ whole genome shotgun (WGS) entry which is preliminary data.</text>
</comment>
<reference evidence="2 3" key="1">
    <citation type="submission" date="2013-12" db="EMBL/GenBank/DDBJ databases">
        <authorList>
            <person name="Zelazny A."/>
            <person name="Olivier K."/>
            <person name="Holland S."/>
            <person name="Lenaerts A."/>
            <person name="Ordway D."/>
            <person name="DeGroote M.A."/>
            <person name="Parker T."/>
            <person name="Sizemore C."/>
            <person name="Tallon L.J."/>
            <person name="Sadzewicz L.K."/>
            <person name="Sengamalay N."/>
            <person name="Fraser C.M."/>
            <person name="Hine E."/>
            <person name="Shefchek K.A."/>
            <person name="Das S.P."/>
            <person name="Tettelin H."/>
        </authorList>
    </citation>
    <scope>NUCLEOTIDE SEQUENCE [LARGE SCALE GENOMIC DNA]</scope>
    <source>
        <strain evidence="2 3">1948</strain>
    </source>
</reference>
<gene>
    <name evidence="2" type="ORF">I542_3200</name>
</gene>